<name>A0AAD9H4P0_9PEZI</name>
<dbReference type="AlphaFoldDB" id="A0AAD9H4P0"/>
<dbReference type="EMBL" id="MU843043">
    <property type="protein sequence ID" value="KAK2022426.1"/>
    <property type="molecule type" value="Genomic_DNA"/>
</dbReference>
<protein>
    <recommendedName>
        <fullName evidence="3">Arrestin-like N-terminal domain-containing protein</fullName>
    </recommendedName>
</protein>
<evidence type="ECO:0000313" key="2">
    <source>
        <dbReference type="Proteomes" id="UP001232148"/>
    </source>
</evidence>
<keyword evidence="2" id="KW-1185">Reference proteome</keyword>
<evidence type="ECO:0000313" key="1">
    <source>
        <dbReference type="EMBL" id="KAK2022426.1"/>
    </source>
</evidence>
<sequence>MPPTSRENNEKLSIELLDPSAPSFPGSLIRGHVVRKAALNATSATVRVRLQGRAKAKLVSDNGNSKSTYRSRFPFWGESDVSDILHEGAINTGAEEKLSWSFTLRIPTNVCDKTVNSCLKDKEKRDYFIKAPLKTGAAPELPGQPLPGTFHYSNSGFSKKWHGYVEFWVEATIVVKGIKERGGKTFQAKLPIRVNSKPPPWPPISDFRLTAHKFPGCVSSYRLVPGTEQADLSFKQKTRKFFSSSKVPSFNYTVQMKCPAVIQLGNPSAIPFTLSATPNWEKSSQVIANVPQVITIKSTVLEIETTTSIICPGTLDTHSGSKSWKVLLARTSQDFNPVEGDMILTCGSNEKPLDLGAVLGVRLDVLGRVISADTGKSASPASVKIVPSYLTYCMKVEHMLLWEIKFTVGGESWGCNRGQGNNKCLRCLKAEYQRKWAWRQRGISRI</sequence>
<dbReference type="Gene3D" id="2.60.40.640">
    <property type="match status" value="1"/>
</dbReference>
<reference evidence="1" key="1">
    <citation type="submission" date="2021-06" db="EMBL/GenBank/DDBJ databases">
        <title>Comparative genomics, transcriptomics and evolutionary studies reveal genomic signatures of adaptation to plant cell wall in hemibiotrophic fungi.</title>
        <authorList>
            <consortium name="DOE Joint Genome Institute"/>
            <person name="Baroncelli R."/>
            <person name="Diaz J.F."/>
            <person name="Benocci T."/>
            <person name="Peng M."/>
            <person name="Battaglia E."/>
            <person name="Haridas S."/>
            <person name="Andreopoulos W."/>
            <person name="Labutti K."/>
            <person name="Pangilinan J."/>
            <person name="Floch G.L."/>
            <person name="Makela M.R."/>
            <person name="Henrissat B."/>
            <person name="Grigoriev I.V."/>
            <person name="Crouch J.A."/>
            <person name="De Vries R.P."/>
            <person name="Sukno S.A."/>
            <person name="Thon M.R."/>
        </authorList>
    </citation>
    <scope>NUCLEOTIDE SEQUENCE</scope>
    <source>
        <strain evidence="1">MAFF235873</strain>
    </source>
</reference>
<dbReference type="Proteomes" id="UP001232148">
    <property type="component" value="Unassembled WGS sequence"/>
</dbReference>
<organism evidence="1 2">
    <name type="scientific">Colletotrichum zoysiae</name>
    <dbReference type="NCBI Taxonomy" id="1216348"/>
    <lineage>
        <taxon>Eukaryota</taxon>
        <taxon>Fungi</taxon>
        <taxon>Dikarya</taxon>
        <taxon>Ascomycota</taxon>
        <taxon>Pezizomycotina</taxon>
        <taxon>Sordariomycetes</taxon>
        <taxon>Hypocreomycetidae</taxon>
        <taxon>Glomerellales</taxon>
        <taxon>Glomerellaceae</taxon>
        <taxon>Colletotrichum</taxon>
        <taxon>Colletotrichum graminicola species complex</taxon>
    </lineage>
</organism>
<dbReference type="InterPro" id="IPR014752">
    <property type="entry name" value="Arrestin-like_C"/>
</dbReference>
<proteinExistence type="predicted"/>
<comment type="caution">
    <text evidence="1">The sequence shown here is derived from an EMBL/GenBank/DDBJ whole genome shotgun (WGS) entry which is preliminary data.</text>
</comment>
<gene>
    <name evidence="1" type="ORF">LX32DRAFT_687159</name>
</gene>
<accession>A0AAD9H4P0</accession>
<evidence type="ECO:0008006" key="3">
    <source>
        <dbReference type="Google" id="ProtNLM"/>
    </source>
</evidence>